<dbReference type="EMBL" id="GL436038">
    <property type="protein sequence ID" value="EFN72369.1"/>
    <property type="molecule type" value="Genomic_DNA"/>
</dbReference>
<sequence>NPVLANTLQCIQIPKISKRQCSEYYKYRFTITRRMLCYGFQNGQKDSCNGDSGAGLVNEDNVLLGITSWGDGCGEINSPGVYTDAIFLAPWINNIIKITKEKHMMINNTYDYKYRCVLCEIIQILKYIVVVSNICLTFLSHN</sequence>
<dbReference type="InterPro" id="IPR043504">
    <property type="entry name" value="Peptidase_S1_PA_chymotrypsin"/>
</dbReference>
<dbReference type="GO" id="GO:0006508">
    <property type="term" value="P:proteolysis"/>
    <property type="evidence" value="ECO:0007669"/>
    <property type="project" value="UniProtKB-KW"/>
</dbReference>
<evidence type="ECO:0000256" key="2">
    <source>
        <dbReference type="ARBA" id="ARBA00022525"/>
    </source>
</evidence>
<evidence type="ECO:0000259" key="6">
    <source>
        <dbReference type="PROSITE" id="PS50240"/>
    </source>
</evidence>
<evidence type="ECO:0000313" key="7">
    <source>
        <dbReference type="EMBL" id="EFN72369.1"/>
    </source>
</evidence>
<protein>
    <submittedName>
        <fullName evidence="7">Transmembrane protease, serine 13</fullName>
    </submittedName>
</protein>
<keyword evidence="7" id="KW-0472">Membrane</keyword>
<dbReference type="InterPro" id="IPR009003">
    <property type="entry name" value="Peptidase_S1_PA"/>
</dbReference>
<dbReference type="PANTHER" id="PTHR24264:SF65">
    <property type="entry name" value="SRCR DOMAIN-CONTAINING PROTEIN"/>
    <property type="match status" value="1"/>
</dbReference>
<dbReference type="PROSITE" id="PS50240">
    <property type="entry name" value="TRYPSIN_DOM"/>
    <property type="match status" value="1"/>
</dbReference>
<dbReference type="GO" id="GO:0005615">
    <property type="term" value="C:extracellular space"/>
    <property type="evidence" value="ECO:0007669"/>
    <property type="project" value="TreeGrafter"/>
</dbReference>
<dbReference type="Gene3D" id="2.40.10.10">
    <property type="entry name" value="Trypsin-like serine proteases"/>
    <property type="match status" value="1"/>
</dbReference>
<dbReference type="InParanoid" id="E2A2G6"/>
<dbReference type="AlphaFoldDB" id="E2A2G6"/>
<dbReference type="SUPFAM" id="SSF50494">
    <property type="entry name" value="Trypsin-like serine proteases"/>
    <property type="match status" value="1"/>
</dbReference>
<keyword evidence="7" id="KW-0812">Transmembrane</keyword>
<evidence type="ECO:0000256" key="1">
    <source>
        <dbReference type="ARBA" id="ARBA00004613"/>
    </source>
</evidence>
<dbReference type="OMA" id="NRECNEL"/>
<dbReference type="InterPro" id="IPR050127">
    <property type="entry name" value="Serine_Proteases_S1"/>
</dbReference>
<gene>
    <name evidence="7" type="ORF">EAG_16087</name>
</gene>
<evidence type="ECO:0000256" key="3">
    <source>
        <dbReference type="ARBA" id="ARBA00022670"/>
    </source>
</evidence>
<feature type="domain" description="Peptidase S1" evidence="6">
    <location>
        <begin position="1"/>
        <end position="97"/>
    </location>
</feature>
<comment type="subcellular location">
    <subcellularLocation>
        <location evidence="1">Secreted</location>
    </subcellularLocation>
</comment>
<dbReference type="Pfam" id="PF00089">
    <property type="entry name" value="Trypsin"/>
    <property type="match status" value="1"/>
</dbReference>
<dbReference type="InterPro" id="IPR001254">
    <property type="entry name" value="Trypsin_dom"/>
</dbReference>
<accession>E2A2G6</accession>
<dbReference type="Proteomes" id="UP000000311">
    <property type="component" value="Unassembled WGS sequence"/>
</dbReference>
<name>E2A2G6_CAMFO</name>
<evidence type="ECO:0000313" key="8">
    <source>
        <dbReference type="Proteomes" id="UP000000311"/>
    </source>
</evidence>
<keyword evidence="2" id="KW-0964">Secreted</keyword>
<dbReference type="GO" id="GO:0004252">
    <property type="term" value="F:serine-type endopeptidase activity"/>
    <property type="evidence" value="ECO:0007669"/>
    <property type="project" value="InterPro"/>
</dbReference>
<keyword evidence="8" id="KW-1185">Reference proteome</keyword>
<dbReference type="STRING" id="104421.E2A2G6"/>
<reference evidence="7 8" key="1">
    <citation type="journal article" date="2010" name="Science">
        <title>Genomic comparison of the ants Camponotus floridanus and Harpegnathos saltator.</title>
        <authorList>
            <person name="Bonasio R."/>
            <person name="Zhang G."/>
            <person name="Ye C."/>
            <person name="Mutti N.S."/>
            <person name="Fang X."/>
            <person name="Qin N."/>
            <person name="Donahue G."/>
            <person name="Yang P."/>
            <person name="Li Q."/>
            <person name="Li C."/>
            <person name="Zhang P."/>
            <person name="Huang Z."/>
            <person name="Berger S.L."/>
            <person name="Reinberg D."/>
            <person name="Wang J."/>
            <person name="Liebig J."/>
        </authorList>
    </citation>
    <scope>NUCLEOTIDE SEQUENCE [LARGE SCALE GENOMIC DNA]</scope>
    <source>
        <strain evidence="8">C129</strain>
    </source>
</reference>
<keyword evidence="3 7" id="KW-0645">Protease</keyword>
<feature type="non-terminal residue" evidence="7">
    <location>
        <position position="1"/>
    </location>
</feature>
<keyword evidence="4" id="KW-0378">Hydrolase</keyword>
<organism evidence="8">
    <name type="scientific">Camponotus floridanus</name>
    <name type="common">Florida carpenter ant</name>
    <dbReference type="NCBI Taxonomy" id="104421"/>
    <lineage>
        <taxon>Eukaryota</taxon>
        <taxon>Metazoa</taxon>
        <taxon>Ecdysozoa</taxon>
        <taxon>Arthropoda</taxon>
        <taxon>Hexapoda</taxon>
        <taxon>Insecta</taxon>
        <taxon>Pterygota</taxon>
        <taxon>Neoptera</taxon>
        <taxon>Endopterygota</taxon>
        <taxon>Hymenoptera</taxon>
        <taxon>Apocrita</taxon>
        <taxon>Aculeata</taxon>
        <taxon>Formicoidea</taxon>
        <taxon>Formicidae</taxon>
        <taxon>Formicinae</taxon>
        <taxon>Camponotus</taxon>
    </lineage>
</organism>
<dbReference type="OrthoDB" id="10051896at2759"/>
<dbReference type="PANTHER" id="PTHR24264">
    <property type="entry name" value="TRYPSIN-RELATED"/>
    <property type="match status" value="1"/>
</dbReference>
<proteinExistence type="predicted"/>
<keyword evidence="5" id="KW-0720">Serine protease</keyword>
<evidence type="ECO:0000256" key="5">
    <source>
        <dbReference type="ARBA" id="ARBA00022825"/>
    </source>
</evidence>
<evidence type="ECO:0000256" key="4">
    <source>
        <dbReference type="ARBA" id="ARBA00022801"/>
    </source>
</evidence>